<feature type="domain" description="M23ase beta-sheet core" evidence="3">
    <location>
        <begin position="259"/>
        <end position="355"/>
    </location>
</feature>
<dbReference type="EMBL" id="OFSM01000019">
    <property type="protein sequence ID" value="SOY30730.1"/>
    <property type="molecule type" value="Genomic_DNA"/>
</dbReference>
<dbReference type="Pfam" id="PF01551">
    <property type="entry name" value="Peptidase_M23"/>
    <property type="match status" value="1"/>
</dbReference>
<keyword evidence="5" id="KW-1185">Reference proteome</keyword>
<feature type="region of interest" description="Disordered" evidence="1">
    <location>
        <begin position="154"/>
        <end position="219"/>
    </location>
</feature>
<name>A0A2K4ZJU5_9FIRM</name>
<feature type="compositionally biased region" description="Pro residues" evidence="1">
    <location>
        <begin position="186"/>
        <end position="200"/>
    </location>
</feature>
<organism evidence="4 5">
    <name type="scientific">Acetatifactor muris</name>
    <dbReference type="NCBI Taxonomy" id="879566"/>
    <lineage>
        <taxon>Bacteria</taxon>
        <taxon>Bacillati</taxon>
        <taxon>Bacillota</taxon>
        <taxon>Clostridia</taxon>
        <taxon>Lachnospirales</taxon>
        <taxon>Lachnospiraceae</taxon>
        <taxon>Acetatifactor</taxon>
    </lineage>
</organism>
<feature type="compositionally biased region" description="Acidic residues" evidence="1">
    <location>
        <begin position="201"/>
        <end position="213"/>
    </location>
</feature>
<dbReference type="Proteomes" id="UP000236311">
    <property type="component" value="Unassembled WGS sequence"/>
</dbReference>
<feature type="compositionally biased region" description="Basic and acidic residues" evidence="1">
    <location>
        <begin position="171"/>
        <end position="180"/>
    </location>
</feature>
<protein>
    <submittedName>
        <fullName evidence="4">Peptidase family M23</fullName>
    </submittedName>
</protein>
<evidence type="ECO:0000259" key="3">
    <source>
        <dbReference type="Pfam" id="PF01551"/>
    </source>
</evidence>
<feature type="transmembrane region" description="Helical" evidence="2">
    <location>
        <begin position="55"/>
        <end position="75"/>
    </location>
</feature>
<accession>A0A2K4ZJU5</accession>
<dbReference type="AlphaFoldDB" id="A0A2K4ZJU5"/>
<dbReference type="GO" id="GO:0004222">
    <property type="term" value="F:metalloendopeptidase activity"/>
    <property type="evidence" value="ECO:0007669"/>
    <property type="project" value="TreeGrafter"/>
</dbReference>
<dbReference type="SUPFAM" id="SSF51261">
    <property type="entry name" value="Duplicated hybrid motif"/>
    <property type="match status" value="1"/>
</dbReference>
<dbReference type="PANTHER" id="PTHR21666:SF270">
    <property type="entry name" value="MUREIN HYDROLASE ACTIVATOR ENVC"/>
    <property type="match status" value="1"/>
</dbReference>
<gene>
    <name evidence="4" type="ORF">AMURIS_03461</name>
</gene>
<sequence>MHNSFSMGQTDSEQNKTNIHQWEYLLCQDKIALTKKKGKAAMRKNRRNNTKKERIIMIASSAFVLSALTMTGIYMKSNNAEKQDDGYMIDFTELENNADDKLQEIAGNQGMDGNNQADTQDSVDSLVNDIAKEIDNLENDLDYLPMEAGSGLVTIPGLTDGVNEEVTDGNELEKPAKGDDSAVSPSPAPSASPTPSPAPEAEPETEQQEESSEEREVVSRTLHFAESDGLLRPVSGEVLIPFSMDSSVYFSTLDQFKYNSALMIGAAVGDTVSACAEGKVVEIFQDSEIGHAVTMELGDGYKITYGQLENINVTLNSYVDRGQAIATVAAPTKYYSVEGSNLYLKLTSGDTPVNPEALFR</sequence>
<keyword evidence="2" id="KW-1133">Transmembrane helix</keyword>
<evidence type="ECO:0000313" key="5">
    <source>
        <dbReference type="Proteomes" id="UP000236311"/>
    </source>
</evidence>
<dbReference type="InterPro" id="IPR016047">
    <property type="entry name" value="M23ase_b-sheet_dom"/>
</dbReference>
<dbReference type="CDD" id="cd12797">
    <property type="entry name" value="M23_peptidase"/>
    <property type="match status" value="1"/>
</dbReference>
<dbReference type="Gene3D" id="2.70.70.10">
    <property type="entry name" value="Glucose Permease (Domain IIA)"/>
    <property type="match status" value="1"/>
</dbReference>
<evidence type="ECO:0000256" key="1">
    <source>
        <dbReference type="SAM" id="MobiDB-lite"/>
    </source>
</evidence>
<dbReference type="InterPro" id="IPR011055">
    <property type="entry name" value="Dup_hybrid_motif"/>
</dbReference>
<evidence type="ECO:0000313" key="4">
    <source>
        <dbReference type="EMBL" id="SOY30730.1"/>
    </source>
</evidence>
<dbReference type="PANTHER" id="PTHR21666">
    <property type="entry name" value="PEPTIDASE-RELATED"/>
    <property type="match status" value="1"/>
</dbReference>
<dbReference type="OrthoDB" id="1938544at2"/>
<dbReference type="InterPro" id="IPR050570">
    <property type="entry name" value="Cell_wall_metabolism_enzyme"/>
</dbReference>
<reference evidence="4 5" key="1">
    <citation type="submission" date="2018-01" db="EMBL/GenBank/DDBJ databases">
        <authorList>
            <person name="Gaut B.S."/>
            <person name="Morton B.R."/>
            <person name="Clegg M.T."/>
            <person name="Duvall M.R."/>
        </authorList>
    </citation>
    <scope>NUCLEOTIDE SEQUENCE [LARGE SCALE GENOMIC DNA]</scope>
    <source>
        <strain evidence="4">GP69</strain>
    </source>
</reference>
<proteinExistence type="predicted"/>
<keyword evidence="2" id="KW-0812">Transmembrane</keyword>
<keyword evidence="2" id="KW-0472">Membrane</keyword>
<evidence type="ECO:0000256" key="2">
    <source>
        <dbReference type="SAM" id="Phobius"/>
    </source>
</evidence>